<evidence type="ECO:0000313" key="2">
    <source>
        <dbReference type="Proteomes" id="UP000297241"/>
    </source>
</evidence>
<sequence>MKEVDKERIKTELESLQKIAFEGTSINIGAIEEIYDLLRKIPISQRDHFEKYYNAIKNDLFARGADIKGLPNNYFRKTDSSTEEINKKEKIQDNIFVSEVKENTINRKPLDFLKDFVEKCSKDFNNLREYYILKLISEEYSEFKILFIHDGDSYFQSFKKKVEVHFGNIEIESISNWKDRIDKGDYEGSSYIVILFLSHKKVELINDIVASIKSAIMSFDTFRHAKLRFKENLLKPEIIEHNDVDEFIDILKCNSSIMLVNSELSNDEVGLIKKLFNSVGGESLDYKVIKSGKSGAKVLEVRPKKSYAEDSARRYVVKFGKRDESKKISIESERFAKHVEHYSLKNELTQHYDKNTNYEGIKYTYASSDNIQESISFSEIISDDKNSYFAELNKITEELFESKLFEIWQESVEEAKFKIKDVYSEYIKIEKLYSQVRKIKNLDNLDKDTFINIFDKIYNLEIDLKTKVCHGDLHTENFFKDGEGIYLIDFGFTDRRHALIDHVSLECSIKFRHIPRYIDLNVLETCERELLNDSSFNSAAPFSSVRKDLQVYFSLIKTIRSKSFNLMKNNSTYLEYFVSLFIITSRQIQYDDLNQLYALKSAEIIGNHILEILSK</sequence>
<proteinExistence type="predicted"/>
<dbReference type="AlphaFoldDB" id="A0A4Z1ANV8"/>
<reference evidence="1" key="1">
    <citation type="journal article" date="2019" name="PLoS Negl. Trop. Dis.">
        <title>Revisiting the worldwide diversity of Leptospira species in the environment.</title>
        <authorList>
            <person name="Vincent A.T."/>
            <person name="Schiettekatte O."/>
            <person name="Bourhy P."/>
            <person name="Veyrier F.J."/>
            <person name="Picardeau M."/>
        </authorList>
    </citation>
    <scope>NUCLEOTIDE SEQUENCE [LARGE SCALE GENOMIC DNA]</scope>
    <source>
        <strain evidence="1">201601113</strain>
    </source>
</reference>
<protein>
    <submittedName>
        <fullName evidence="1">Uncharacterized protein</fullName>
    </submittedName>
</protein>
<organism evidence="1 2">
    <name type="scientific">Leptospira dzoumogneensis</name>
    <dbReference type="NCBI Taxonomy" id="2484904"/>
    <lineage>
        <taxon>Bacteria</taxon>
        <taxon>Pseudomonadati</taxon>
        <taxon>Spirochaetota</taxon>
        <taxon>Spirochaetia</taxon>
        <taxon>Leptospirales</taxon>
        <taxon>Leptospiraceae</taxon>
        <taxon>Leptospira</taxon>
    </lineage>
</organism>
<dbReference type="SUPFAM" id="SSF56112">
    <property type="entry name" value="Protein kinase-like (PK-like)"/>
    <property type="match status" value="1"/>
</dbReference>
<dbReference type="EMBL" id="RQHS01000012">
    <property type="protein sequence ID" value="TGN00013.1"/>
    <property type="molecule type" value="Genomic_DNA"/>
</dbReference>
<accession>A0A4Z1ANV8</accession>
<dbReference type="OrthoDB" id="1495935at2"/>
<keyword evidence="2" id="KW-1185">Reference proteome</keyword>
<dbReference type="Gene3D" id="3.90.1200.10">
    <property type="match status" value="1"/>
</dbReference>
<evidence type="ECO:0000313" key="1">
    <source>
        <dbReference type="EMBL" id="TGN00013.1"/>
    </source>
</evidence>
<dbReference type="InterPro" id="IPR011009">
    <property type="entry name" value="Kinase-like_dom_sf"/>
</dbReference>
<dbReference type="RefSeq" id="WP_135756479.1">
    <property type="nucleotide sequence ID" value="NZ_RQHS01000012.1"/>
</dbReference>
<gene>
    <name evidence="1" type="ORF">EHR06_07785</name>
</gene>
<dbReference type="Proteomes" id="UP000297241">
    <property type="component" value="Unassembled WGS sequence"/>
</dbReference>
<name>A0A4Z1ANV8_9LEPT</name>
<comment type="caution">
    <text evidence="1">The sequence shown here is derived from an EMBL/GenBank/DDBJ whole genome shotgun (WGS) entry which is preliminary data.</text>
</comment>